<proteinExistence type="inferred from homology"/>
<evidence type="ECO:0000256" key="4">
    <source>
        <dbReference type="ARBA" id="ARBA00022448"/>
    </source>
</evidence>
<dbReference type="InterPro" id="IPR023455">
    <property type="entry name" value="Dihydroorotate_DHASE_ETsu"/>
</dbReference>
<keyword evidence="12 15" id="KW-0411">Iron-sulfur</keyword>
<keyword evidence="8 15" id="KW-0274">FAD</keyword>
<dbReference type="SUPFAM" id="SSF52343">
    <property type="entry name" value="Ferredoxin reductase-like, C-terminal NADP-linked domain"/>
    <property type="match status" value="1"/>
</dbReference>
<protein>
    <recommendedName>
        <fullName evidence="13 15">Dihydroorotate dehydrogenase B (NAD(+)), electron transfer subunit</fullName>
    </recommendedName>
    <alternativeName>
        <fullName evidence="14 15">Dihydroorotate oxidase B, electron transfer subunit</fullName>
    </alternativeName>
</protein>
<keyword evidence="9 15" id="KW-0665">Pyrimidine biosynthesis</keyword>
<comment type="cofactor">
    <cofactor evidence="15">
        <name>[2Fe-2S] cluster</name>
        <dbReference type="ChEBI" id="CHEBI:190135"/>
    </cofactor>
    <text evidence="15">Binds 1 [2Fe-2S] cluster per subunit.</text>
</comment>
<feature type="domain" description="FAD-binding FR-type" evidence="18">
    <location>
        <begin position="1"/>
        <end position="101"/>
    </location>
</feature>
<keyword evidence="4 15" id="KW-0813">Transport</keyword>
<feature type="binding site" evidence="15 16">
    <location>
        <begin position="76"/>
        <end position="77"/>
    </location>
    <ligand>
        <name>FAD</name>
        <dbReference type="ChEBI" id="CHEBI:57692"/>
    </ligand>
</feature>
<dbReference type="SUPFAM" id="SSF63380">
    <property type="entry name" value="Riboflavin synthase domain-like"/>
    <property type="match status" value="1"/>
</dbReference>
<keyword evidence="10 15" id="KW-0249">Electron transport</keyword>
<dbReference type="Gene3D" id="2.40.30.10">
    <property type="entry name" value="Translation factors"/>
    <property type="match status" value="1"/>
</dbReference>
<evidence type="ECO:0000313" key="20">
    <source>
        <dbReference type="Proteomes" id="UP000295788"/>
    </source>
</evidence>
<evidence type="ECO:0000256" key="1">
    <source>
        <dbReference type="ARBA" id="ARBA00004715"/>
    </source>
</evidence>
<dbReference type="GO" id="GO:0016491">
    <property type="term" value="F:oxidoreductase activity"/>
    <property type="evidence" value="ECO:0007669"/>
    <property type="project" value="InterPro"/>
</dbReference>
<reference evidence="19 20" key="1">
    <citation type="submission" date="2019-03" db="EMBL/GenBank/DDBJ databases">
        <title>Genomic Encyclopedia of Type Strains, Phase IV (KMG-IV): sequencing the most valuable type-strain genomes for metagenomic binning, comparative biology and taxonomic classification.</title>
        <authorList>
            <person name="Goeker M."/>
        </authorList>
    </citation>
    <scope>NUCLEOTIDE SEQUENCE [LARGE SCALE GENOMIC DNA]</scope>
    <source>
        <strain evidence="19 20">DSM 23802</strain>
    </source>
</reference>
<evidence type="ECO:0000256" key="16">
    <source>
        <dbReference type="PIRSR" id="PIRSR006816-1"/>
    </source>
</evidence>
<evidence type="ECO:0000256" key="2">
    <source>
        <dbReference type="ARBA" id="ARBA00006422"/>
    </source>
</evidence>
<dbReference type="FunFam" id="2.10.240.10:FF:000001">
    <property type="entry name" value="Dihydroorotate dehydrogenase B (NAD(+)), electron transfer subunit"/>
    <property type="match status" value="1"/>
</dbReference>
<dbReference type="Gene3D" id="2.10.240.10">
    <property type="entry name" value="Dihydroorotate dehydrogenase, electron transfer subunit"/>
    <property type="match status" value="1"/>
</dbReference>
<comment type="caution">
    <text evidence="19">The sequence shown here is derived from an EMBL/GenBank/DDBJ whole genome shotgun (WGS) entry which is preliminary data.</text>
</comment>
<dbReference type="PANTHER" id="PTHR43513">
    <property type="entry name" value="DIHYDROOROTATE DEHYDROGENASE B (NAD(+)), ELECTRON TRANSFER SUBUNIT"/>
    <property type="match status" value="1"/>
</dbReference>
<keyword evidence="6 15" id="KW-0001">2Fe-2S</keyword>
<feature type="binding site" evidence="15 16">
    <location>
        <begin position="52"/>
        <end position="55"/>
    </location>
    <ligand>
        <name>FAD</name>
        <dbReference type="ChEBI" id="CHEBI:57692"/>
    </ligand>
</feature>
<evidence type="ECO:0000256" key="5">
    <source>
        <dbReference type="ARBA" id="ARBA00022630"/>
    </source>
</evidence>
<dbReference type="GO" id="GO:0009055">
    <property type="term" value="F:electron transfer activity"/>
    <property type="evidence" value="ECO:0007669"/>
    <property type="project" value="UniProtKB-UniRule"/>
</dbReference>
<evidence type="ECO:0000256" key="11">
    <source>
        <dbReference type="ARBA" id="ARBA00023004"/>
    </source>
</evidence>
<evidence type="ECO:0000256" key="12">
    <source>
        <dbReference type="ARBA" id="ARBA00023014"/>
    </source>
</evidence>
<sequence length="261" mass="29360">MKQGLATVLRNEPLKERVYRMEVKVEDSLSLVQPGQFYYIHVNDSTAPLLRRPISIHDVDLNNQQLTFIYRVEGEGTKRLCQKKPGDLIDLLGPLGNGFSDPKLQDKRKVVLIGGGIGIPPLYYLGKHLIEKEFQVTSLLGFQSKQESFLIDEFLSLGETRIATIDGSLGIKGTVLDLIHDQLDDWQVFYSCGPKGMLRAIQQKYFFDQSIEGYLSLEERMGCGIGACYGCVVKVDSNYDPKGYKKVCSDGPVFPFREVIL</sequence>
<evidence type="ECO:0000256" key="3">
    <source>
        <dbReference type="ARBA" id="ARBA00011669"/>
    </source>
</evidence>
<dbReference type="GO" id="GO:0046872">
    <property type="term" value="F:metal ion binding"/>
    <property type="evidence" value="ECO:0007669"/>
    <property type="project" value="UniProtKB-KW"/>
</dbReference>
<dbReference type="Pfam" id="PF10418">
    <property type="entry name" value="DHODB_Fe-S_bind"/>
    <property type="match status" value="1"/>
</dbReference>
<comment type="subunit">
    <text evidence="3 15">Heterotetramer of 2 PyrK and 2 PyrD type B subunits.</text>
</comment>
<gene>
    <name evidence="15" type="primary">pyrK</name>
    <name evidence="19" type="ORF">EDD72_10144</name>
</gene>
<dbReference type="InterPro" id="IPR037117">
    <property type="entry name" value="Dihydroorotate_DH_ele_sf"/>
</dbReference>
<evidence type="ECO:0000256" key="6">
    <source>
        <dbReference type="ARBA" id="ARBA00022714"/>
    </source>
</evidence>
<keyword evidence="5 15" id="KW-0285">Flavoprotein</keyword>
<dbReference type="GO" id="GO:0051537">
    <property type="term" value="F:2 iron, 2 sulfur cluster binding"/>
    <property type="evidence" value="ECO:0007669"/>
    <property type="project" value="UniProtKB-KW"/>
</dbReference>
<feature type="binding site" evidence="15 17">
    <location>
        <position position="223"/>
    </location>
    <ligand>
        <name>[2Fe-2S] cluster</name>
        <dbReference type="ChEBI" id="CHEBI:190135"/>
    </ligand>
</feature>
<keyword evidence="11 15" id="KW-0408">Iron</keyword>
<evidence type="ECO:0000256" key="10">
    <source>
        <dbReference type="ARBA" id="ARBA00022982"/>
    </source>
</evidence>
<evidence type="ECO:0000256" key="15">
    <source>
        <dbReference type="HAMAP-Rule" id="MF_01211"/>
    </source>
</evidence>
<evidence type="ECO:0000259" key="18">
    <source>
        <dbReference type="PROSITE" id="PS51384"/>
    </source>
</evidence>
<dbReference type="GO" id="GO:0050660">
    <property type="term" value="F:flavin adenine dinucleotide binding"/>
    <property type="evidence" value="ECO:0007669"/>
    <property type="project" value="InterPro"/>
</dbReference>
<evidence type="ECO:0000256" key="7">
    <source>
        <dbReference type="ARBA" id="ARBA00022723"/>
    </source>
</evidence>
<dbReference type="HAMAP" id="MF_01211">
    <property type="entry name" value="DHODB_Fe_S_bind"/>
    <property type="match status" value="1"/>
</dbReference>
<keyword evidence="7 15" id="KW-0479">Metal-binding</keyword>
<feature type="binding site" evidence="15 17">
    <location>
        <position position="231"/>
    </location>
    <ligand>
        <name>[2Fe-2S] cluster</name>
        <dbReference type="ChEBI" id="CHEBI:190135"/>
    </ligand>
</feature>
<dbReference type="InterPro" id="IPR012165">
    <property type="entry name" value="Cyt_c3_hydrogenase_gsu"/>
</dbReference>
<evidence type="ECO:0000313" key="19">
    <source>
        <dbReference type="EMBL" id="TCS84383.1"/>
    </source>
</evidence>
<dbReference type="PROSITE" id="PS51384">
    <property type="entry name" value="FAD_FR"/>
    <property type="match status" value="1"/>
</dbReference>
<comment type="cofactor">
    <cofactor evidence="17">
        <name>[2Fe-2S] cluster</name>
        <dbReference type="ChEBI" id="CHEBI:190135"/>
    </cofactor>
    <text evidence="17">Binds 1 [2Fe-2S] cluster per subunit.</text>
</comment>
<dbReference type="UniPathway" id="UPA00070">
    <property type="reaction ID" value="UER00945"/>
</dbReference>
<feature type="binding site" evidence="15 17">
    <location>
        <position position="248"/>
    </location>
    <ligand>
        <name>[2Fe-2S] cluster</name>
        <dbReference type="ChEBI" id="CHEBI:190135"/>
    </ligand>
</feature>
<dbReference type="RefSeq" id="WP_132766627.1">
    <property type="nucleotide sequence ID" value="NZ_SMAB01000001.1"/>
</dbReference>
<dbReference type="InterPro" id="IPR050353">
    <property type="entry name" value="PyrK_electron_transfer"/>
</dbReference>
<dbReference type="Gene3D" id="3.40.50.80">
    <property type="entry name" value="Nucleotide-binding domain of ferredoxin-NADP reductase (FNR) module"/>
    <property type="match status" value="1"/>
</dbReference>
<dbReference type="CDD" id="cd06218">
    <property type="entry name" value="DHOD_e_trans"/>
    <property type="match status" value="1"/>
</dbReference>
<feature type="binding site" evidence="15 16">
    <location>
        <begin position="69"/>
        <end position="71"/>
    </location>
    <ligand>
        <name>FAD</name>
        <dbReference type="ChEBI" id="CHEBI:57692"/>
    </ligand>
</feature>
<dbReference type="InterPro" id="IPR039261">
    <property type="entry name" value="FNR_nucleotide-bd"/>
</dbReference>
<dbReference type="PANTHER" id="PTHR43513:SF3">
    <property type="entry name" value="DIHYDROOROTATE DEHYDROGENASE B (NAD(+)), ELECTRON TRANSFER SUBUNIT-RELATED"/>
    <property type="match status" value="1"/>
</dbReference>
<keyword evidence="20" id="KW-1185">Reference proteome</keyword>
<accession>A0A4R3KKH6</accession>
<feature type="binding site" evidence="15 17">
    <location>
        <position position="228"/>
    </location>
    <ligand>
        <name>[2Fe-2S] cluster</name>
        <dbReference type="ChEBI" id="CHEBI:190135"/>
    </ligand>
</feature>
<organism evidence="19 20">
    <name type="scientific">Tepidibacillus fermentans</name>
    <dbReference type="NCBI Taxonomy" id="1281767"/>
    <lineage>
        <taxon>Bacteria</taxon>
        <taxon>Bacillati</taxon>
        <taxon>Bacillota</taxon>
        <taxon>Bacilli</taxon>
        <taxon>Bacillales</taxon>
        <taxon>Bacillaceae</taxon>
        <taxon>Tepidibacillus</taxon>
    </lineage>
</organism>
<comment type="pathway">
    <text evidence="1 15">Pyrimidine metabolism; UMP biosynthesis via de novo pathway; orotate from (S)-dihydroorotate (NAD(+) route): step 1/1.</text>
</comment>
<dbReference type="OrthoDB" id="9778346at2"/>
<evidence type="ECO:0000256" key="17">
    <source>
        <dbReference type="PIRSR" id="PIRSR006816-2"/>
    </source>
</evidence>
<name>A0A4R3KKH6_9BACI</name>
<evidence type="ECO:0000256" key="8">
    <source>
        <dbReference type="ARBA" id="ARBA00022827"/>
    </source>
</evidence>
<comment type="similarity">
    <text evidence="2 15">Belongs to the PyrK family.</text>
</comment>
<evidence type="ECO:0000256" key="9">
    <source>
        <dbReference type="ARBA" id="ARBA00022975"/>
    </source>
</evidence>
<dbReference type="InterPro" id="IPR019480">
    <property type="entry name" value="Dihydroorotate_DH_Fe-S-bd"/>
</dbReference>
<dbReference type="AlphaFoldDB" id="A0A4R3KKH6"/>
<dbReference type="InterPro" id="IPR017927">
    <property type="entry name" value="FAD-bd_FR_type"/>
</dbReference>
<dbReference type="PIRSF" id="PIRSF006816">
    <property type="entry name" value="Cyc3_hyd_g"/>
    <property type="match status" value="1"/>
</dbReference>
<comment type="function">
    <text evidence="15">Responsible for channeling the electrons from the oxidation of dihydroorotate from the FMN redox center in the PyrD type B subunit to the ultimate electron acceptor NAD(+).</text>
</comment>
<dbReference type="Proteomes" id="UP000295788">
    <property type="component" value="Unassembled WGS sequence"/>
</dbReference>
<dbReference type="EMBL" id="SMAB01000001">
    <property type="protein sequence ID" value="TCS84383.1"/>
    <property type="molecule type" value="Genomic_DNA"/>
</dbReference>
<dbReference type="GO" id="GO:0044205">
    <property type="term" value="P:'de novo' UMP biosynthetic process"/>
    <property type="evidence" value="ECO:0007669"/>
    <property type="project" value="UniProtKB-UniRule"/>
</dbReference>
<comment type="cofactor">
    <cofactor evidence="15 16">
        <name>FAD</name>
        <dbReference type="ChEBI" id="CHEBI:57692"/>
    </cofactor>
    <text evidence="15 16">Binds 1 FAD per subunit.</text>
</comment>
<evidence type="ECO:0000256" key="13">
    <source>
        <dbReference type="ARBA" id="ARBA00069792"/>
    </source>
</evidence>
<evidence type="ECO:0000256" key="14">
    <source>
        <dbReference type="ARBA" id="ARBA00082223"/>
    </source>
</evidence>
<dbReference type="InterPro" id="IPR017938">
    <property type="entry name" value="Riboflavin_synthase-like_b-brl"/>
</dbReference>